<evidence type="ECO:0000256" key="3">
    <source>
        <dbReference type="ARBA" id="ARBA00022989"/>
    </source>
</evidence>
<dbReference type="InterPro" id="IPR005829">
    <property type="entry name" value="Sugar_transporter_CS"/>
</dbReference>
<dbReference type="PROSITE" id="PS50850">
    <property type="entry name" value="MFS"/>
    <property type="match status" value="1"/>
</dbReference>
<feature type="transmembrane region" description="Helical" evidence="6">
    <location>
        <begin position="254"/>
        <end position="272"/>
    </location>
</feature>
<dbReference type="EMBL" id="GGLE01005285">
    <property type="protein sequence ID" value="MBY09411.1"/>
    <property type="molecule type" value="Transcribed_RNA"/>
</dbReference>
<evidence type="ECO:0000313" key="8">
    <source>
        <dbReference type="EMBL" id="MBY09411.1"/>
    </source>
</evidence>
<accession>A0A2R5LIT4</accession>
<feature type="transmembrane region" description="Helical" evidence="6">
    <location>
        <begin position="20"/>
        <end position="44"/>
    </location>
</feature>
<evidence type="ECO:0000256" key="1">
    <source>
        <dbReference type="ARBA" id="ARBA00004141"/>
    </source>
</evidence>
<feature type="region of interest" description="Disordered" evidence="5">
    <location>
        <begin position="543"/>
        <end position="563"/>
    </location>
</feature>
<feature type="transmembrane region" description="Helical" evidence="6">
    <location>
        <begin position="139"/>
        <end position="159"/>
    </location>
</feature>
<protein>
    <submittedName>
        <fullName evidence="8">Putative organic cation/carnitine transporter</fullName>
    </submittedName>
</protein>
<feature type="transmembrane region" description="Helical" evidence="6">
    <location>
        <begin position="420"/>
        <end position="444"/>
    </location>
</feature>
<dbReference type="AlphaFoldDB" id="A0A2R5LIT4"/>
<keyword evidence="3 6" id="KW-1133">Transmembrane helix</keyword>
<feature type="transmembrane region" description="Helical" evidence="6">
    <location>
        <begin position="397"/>
        <end position="414"/>
    </location>
</feature>
<feature type="transmembrane region" description="Helical" evidence="6">
    <location>
        <begin position="483"/>
        <end position="503"/>
    </location>
</feature>
<dbReference type="GO" id="GO:0022857">
    <property type="term" value="F:transmembrane transporter activity"/>
    <property type="evidence" value="ECO:0007669"/>
    <property type="project" value="InterPro"/>
</dbReference>
<feature type="transmembrane region" description="Helical" evidence="6">
    <location>
        <begin position="197"/>
        <end position="218"/>
    </location>
</feature>
<feature type="compositionally biased region" description="Polar residues" evidence="5">
    <location>
        <begin position="548"/>
        <end position="563"/>
    </location>
</feature>
<dbReference type="SUPFAM" id="SSF103473">
    <property type="entry name" value="MFS general substrate transporter"/>
    <property type="match status" value="1"/>
</dbReference>
<feature type="transmembrane region" description="Helical" evidence="6">
    <location>
        <begin position="225"/>
        <end position="248"/>
    </location>
</feature>
<comment type="subcellular location">
    <subcellularLocation>
        <location evidence="1">Membrane</location>
        <topology evidence="1">Multi-pass membrane protein</topology>
    </subcellularLocation>
</comment>
<dbReference type="Gene3D" id="1.20.1250.20">
    <property type="entry name" value="MFS general substrate transporter like domains"/>
    <property type="match status" value="1"/>
</dbReference>
<evidence type="ECO:0000256" key="4">
    <source>
        <dbReference type="ARBA" id="ARBA00023136"/>
    </source>
</evidence>
<feature type="transmembrane region" description="Helical" evidence="6">
    <location>
        <begin position="338"/>
        <end position="355"/>
    </location>
</feature>
<evidence type="ECO:0000256" key="6">
    <source>
        <dbReference type="SAM" id="Phobius"/>
    </source>
</evidence>
<organism evidence="8">
    <name type="scientific">Ornithodoros turicata</name>
    <dbReference type="NCBI Taxonomy" id="34597"/>
    <lineage>
        <taxon>Eukaryota</taxon>
        <taxon>Metazoa</taxon>
        <taxon>Ecdysozoa</taxon>
        <taxon>Arthropoda</taxon>
        <taxon>Chelicerata</taxon>
        <taxon>Arachnida</taxon>
        <taxon>Acari</taxon>
        <taxon>Parasitiformes</taxon>
        <taxon>Ixodida</taxon>
        <taxon>Ixodoidea</taxon>
        <taxon>Argasidae</taxon>
        <taxon>Ornithodorinae</taxon>
        <taxon>Ornithodoros</taxon>
    </lineage>
</organism>
<feature type="domain" description="Major facilitator superfamily (MFS) profile" evidence="7">
    <location>
        <begin position="89"/>
        <end position="508"/>
    </location>
</feature>
<evidence type="ECO:0000256" key="5">
    <source>
        <dbReference type="SAM" id="MobiDB-lite"/>
    </source>
</evidence>
<dbReference type="Pfam" id="PF00083">
    <property type="entry name" value="Sugar_tr"/>
    <property type="match status" value="1"/>
</dbReference>
<feature type="transmembrane region" description="Helical" evidence="6">
    <location>
        <begin position="166"/>
        <end position="185"/>
    </location>
</feature>
<evidence type="ECO:0000256" key="2">
    <source>
        <dbReference type="ARBA" id="ARBA00022692"/>
    </source>
</evidence>
<sequence>MLFEEALKQVGDFGLFQYMLIVYLCVFVAPLRVLPLFTHIFSLLEPPHWCRNPYLEHFNLTQEEIQNVSIPRATGGSWSKCEMYEYNWSLWEPSMPMPAFNSSSPVIPCPYGWKYDHSVIYPTIVSDMDWVCGQSWKTYVSNSLFFGSMSVGVILFGAISDKVGRAPVMIVVYIAAGAGGLLTYFSYSFPVFLVTRAIQGLVLLSISIIPFVLAIEYVPAQKRMLVLTAFRFAYPLLGCCMPWVAYAIGDWRLLNAIVVVPCIVAPAVSWFIPESSRWLISKGKTKATKKIMTRIAKMNGKQVDPDVFDSLEFQGKDGKVKKSSSWEIFKMPSLRRNFLITLFLWLMSCLTYSAGQLYAATATDSPFVMSSSTNGVDILATAIALPLADKWGRRPSMVTSYIVAAVSYVAVGFLPTGERLAAFVVLMIGRFALTTAYNVGYLYAAEIYPTAIRSQALSIRQAFGSMGKFLSSQVVQLAFYSQYLPLFILGGMSFLSSIITYPLPETNNQKLPETLEDGENMKYWPKSFCPCIIKDEMHRRGSEVRGRSMSTMSAATVDSVSPH</sequence>
<name>A0A2R5LIT4_9ACAR</name>
<dbReference type="GO" id="GO:0016020">
    <property type="term" value="C:membrane"/>
    <property type="evidence" value="ECO:0007669"/>
    <property type="project" value="UniProtKB-SubCell"/>
</dbReference>
<reference evidence="8" key="1">
    <citation type="submission" date="2018-03" db="EMBL/GenBank/DDBJ databases">
        <title>The relapsing fever spirochete Borrelia turicatae persists in the highly oxidative environment of its soft-bodied tick vector.</title>
        <authorList>
            <person name="Bourret T.J."/>
            <person name="Boyle W.K."/>
            <person name="Valenzuela J.G."/>
            <person name="Oliveira F."/>
            <person name="Lopez J.E."/>
        </authorList>
    </citation>
    <scope>NUCLEOTIDE SEQUENCE</scope>
    <source>
        <strain evidence="8">Kansas strain/isolate</strain>
        <tissue evidence="8">Salivary glands</tissue>
    </source>
</reference>
<proteinExistence type="predicted"/>
<dbReference type="PROSITE" id="PS00216">
    <property type="entry name" value="SUGAR_TRANSPORT_1"/>
    <property type="match status" value="1"/>
</dbReference>
<keyword evidence="4 6" id="KW-0472">Membrane</keyword>
<dbReference type="InterPro" id="IPR005828">
    <property type="entry name" value="MFS_sugar_transport-like"/>
</dbReference>
<dbReference type="InterPro" id="IPR036259">
    <property type="entry name" value="MFS_trans_sf"/>
</dbReference>
<evidence type="ECO:0000259" key="7">
    <source>
        <dbReference type="PROSITE" id="PS50850"/>
    </source>
</evidence>
<keyword evidence="2 6" id="KW-0812">Transmembrane</keyword>
<dbReference type="PANTHER" id="PTHR24064">
    <property type="entry name" value="SOLUTE CARRIER FAMILY 22 MEMBER"/>
    <property type="match status" value="1"/>
</dbReference>
<dbReference type="InterPro" id="IPR020846">
    <property type="entry name" value="MFS_dom"/>
</dbReference>